<dbReference type="Gene3D" id="3.80.30.20">
    <property type="entry name" value="tm_1862 like domain"/>
    <property type="match status" value="1"/>
</dbReference>
<keyword evidence="6" id="KW-0408">Iron</keyword>
<keyword evidence="7" id="KW-0411">Iron-sulfur</keyword>
<dbReference type="SFLD" id="SFLDG01082">
    <property type="entry name" value="B12-binding_domain_containing"/>
    <property type="match status" value="1"/>
</dbReference>
<keyword evidence="3" id="KW-0808">Transferase</keyword>
<protein>
    <submittedName>
        <fullName evidence="9">Radical SAM domain protein</fullName>
    </submittedName>
</protein>
<keyword evidence="4" id="KW-0949">S-adenosyl-L-methionine</keyword>
<dbReference type="PANTHER" id="PTHR43409">
    <property type="entry name" value="ANAEROBIC MAGNESIUM-PROTOPORPHYRIN IX MONOMETHYL ESTER CYCLASE-RELATED"/>
    <property type="match status" value="1"/>
</dbReference>
<dbReference type="GO" id="GO:0005829">
    <property type="term" value="C:cytosol"/>
    <property type="evidence" value="ECO:0007669"/>
    <property type="project" value="TreeGrafter"/>
</dbReference>
<dbReference type="RefSeq" id="WP_013578975.1">
    <property type="nucleotide sequence ID" value="NC_015064.1"/>
</dbReference>
<dbReference type="SUPFAM" id="SSF102114">
    <property type="entry name" value="Radical SAM enzymes"/>
    <property type="match status" value="1"/>
</dbReference>
<keyword evidence="5" id="KW-0479">Metal-binding</keyword>
<sequence length="503" mass="55848">MHNPNIQQANGESGLVDVLLTHSYHLAHDAKQWRKMQPHPPLGTLYAATALRESGIAVAVFDPMFLEPISGFKQALLKHQPKLVVIYEDDFNFVTKMCLTHMRELARELALIAQSSGITVIAHGSDATDHPTMYLDHGVRYVLNGEAEQTLTELCTSLLHTGQPGVLPGLVHYGGPHHSLNVSSPAPKNPSWACLPRPARELIDLELYRAAWTAEHGFFSTSVVSSRGCPYRCNWCAKPISGDRFQLRSPEEVAAELHDLKSLHGVQHIWFSDDVFALDRRWIQAFATAVESYGTPLPFKIQSRADLMSETTVAALKRAGCAEIWMGVESGSQKILNAMSKGLQLPSVHAARKRLADAGIRACYFLQFGYPGEAWPEIKETIQLVRETQPDDIGVSVSYPLPGTVFFERVQEQLGLKRNWNDSDDLCTIHAAAYKNEFYHALRDALHAEVSTRFSTPDATCEALWQRVHALEPVSRNANVLTLPTVQDNFLPVTSLLSESGRA</sequence>
<accession>E8WYP9</accession>
<dbReference type="CDD" id="cd01335">
    <property type="entry name" value="Radical_SAM"/>
    <property type="match status" value="1"/>
</dbReference>
<name>E8WYP9_GRATM</name>
<evidence type="ECO:0000256" key="1">
    <source>
        <dbReference type="ARBA" id="ARBA00001966"/>
    </source>
</evidence>
<dbReference type="HOGENOM" id="CLU_021572_4_1_0"/>
<evidence type="ECO:0000256" key="5">
    <source>
        <dbReference type="ARBA" id="ARBA00022723"/>
    </source>
</evidence>
<dbReference type="InterPro" id="IPR034466">
    <property type="entry name" value="Methyltransferase_Class_B"/>
</dbReference>
<dbReference type="eggNOG" id="COG1032">
    <property type="taxonomic scope" value="Bacteria"/>
</dbReference>
<dbReference type="InterPro" id="IPR023404">
    <property type="entry name" value="rSAM_horseshoe"/>
</dbReference>
<dbReference type="GO" id="GO:0051539">
    <property type="term" value="F:4 iron, 4 sulfur cluster binding"/>
    <property type="evidence" value="ECO:0007669"/>
    <property type="project" value="UniProtKB-KW"/>
</dbReference>
<evidence type="ECO:0000256" key="7">
    <source>
        <dbReference type="ARBA" id="ARBA00023014"/>
    </source>
</evidence>
<evidence type="ECO:0000256" key="6">
    <source>
        <dbReference type="ARBA" id="ARBA00023004"/>
    </source>
</evidence>
<dbReference type="EMBL" id="CP002480">
    <property type="protein sequence ID" value="ADW67647.1"/>
    <property type="molecule type" value="Genomic_DNA"/>
</dbReference>
<dbReference type="PROSITE" id="PS51918">
    <property type="entry name" value="RADICAL_SAM"/>
    <property type="match status" value="1"/>
</dbReference>
<evidence type="ECO:0000259" key="8">
    <source>
        <dbReference type="PROSITE" id="PS51918"/>
    </source>
</evidence>
<evidence type="ECO:0000256" key="3">
    <source>
        <dbReference type="ARBA" id="ARBA00022679"/>
    </source>
</evidence>
<gene>
    <name evidence="9" type="ordered locus">AciX9_0576</name>
</gene>
<evidence type="ECO:0000256" key="2">
    <source>
        <dbReference type="ARBA" id="ARBA00022603"/>
    </source>
</evidence>
<dbReference type="KEGG" id="acm:AciX9_0576"/>
<dbReference type="SFLD" id="SFLDG01123">
    <property type="entry name" value="methyltransferase_(Class_B)"/>
    <property type="match status" value="1"/>
</dbReference>
<dbReference type="InterPro" id="IPR007197">
    <property type="entry name" value="rSAM"/>
</dbReference>
<dbReference type="InterPro" id="IPR058240">
    <property type="entry name" value="rSAM_sf"/>
</dbReference>
<keyword evidence="10" id="KW-1185">Reference proteome</keyword>
<evidence type="ECO:0000313" key="10">
    <source>
        <dbReference type="Proteomes" id="UP000000343"/>
    </source>
</evidence>
<dbReference type="PANTHER" id="PTHR43409:SF7">
    <property type="entry name" value="BLL1977 PROTEIN"/>
    <property type="match status" value="1"/>
</dbReference>
<dbReference type="Proteomes" id="UP000000343">
    <property type="component" value="Chromosome"/>
</dbReference>
<dbReference type="AlphaFoldDB" id="E8WYP9"/>
<dbReference type="PaxDb" id="1198114-AciX9_0576"/>
<dbReference type="Pfam" id="PF04055">
    <property type="entry name" value="Radical_SAM"/>
    <property type="match status" value="1"/>
</dbReference>
<dbReference type="GO" id="GO:0046872">
    <property type="term" value="F:metal ion binding"/>
    <property type="evidence" value="ECO:0007669"/>
    <property type="project" value="UniProtKB-KW"/>
</dbReference>
<feature type="domain" description="Radical SAM core" evidence="8">
    <location>
        <begin position="215"/>
        <end position="446"/>
    </location>
</feature>
<organism evidence="10">
    <name type="scientific">Granulicella tundricola (strain ATCC BAA-1859 / DSM 23138 / MP5ACTX9)</name>
    <dbReference type="NCBI Taxonomy" id="1198114"/>
    <lineage>
        <taxon>Bacteria</taxon>
        <taxon>Pseudomonadati</taxon>
        <taxon>Acidobacteriota</taxon>
        <taxon>Terriglobia</taxon>
        <taxon>Terriglobales</taxon>
        <taxon>Acidobacteriaceae</taxon>
        <taxon>Granulicella</taxon>
    </lineage>
</organism>
<dbReference type="SMART" id="SM00729">
    <property type="entry name" value="Elp3"/>
    <property type="match status" value="1"/>
</dbReference>
<reference evidence="10" key="1">
    <citation type="submission" date="2011-01" db="EMBL/GenBank/DDBJ databases">
        <title>Complete sequence of chromosome of Acidobacterium sp. MP5ACTX9.</title>
        <authorList>
            <consortium name="US DOE Joint Genome Institute"/>
            <person name="Lucas S."/>
            <person name="Copeland A."/>
            <person name="Lapidus A."/>
            <person name="Cheng J.-F."/>
            <person name="Goodwin L."/>
            <person name="Pitluck S."/>
            <person name="Teshima H."/>
            <person name="Detter J.C."/>
            <person name="Han C."/>
            <person name="Tapia R."/>
            <person name="Land M."/>
            <person name="Hauser L."/>
            <person name="Kyrpides N."/>
            <person name="Ivanova N."/>
            <person name="Ovchinnikova G."/>
            <person name="Pagani I."/>
            <person name="Rawat S.R."/>
            <person name="Mannisto M."/>
            <person name="Haggblom M.M."/>
            <person name="Woyke T."/>
        </authorList>
    </citation>
    <scope>NUCLEOTIDE SEQUENCE [LARGE SCALE GENOMIC DNA]</scope>
    <source>
        <strain evidence="10">MP5ACTX9</strain>
    </source>
</reference>
<dbReference type="Gene3D" id="3.40.50.280">
    <property type="entry name" value="Cobalamin-binding domain"/>
    <property type="match status" value="1"/>
</dbReference>
<keyword evidence="2" id="KW-0489">Methyltransferase</keyword>
<dbReference type="STRING" id="1198114.AciX9_0576"/>
<dbReference type="InterPro" id="IPR006638">
    <property type="entry name" value="Elp3/MiaA/NifB-like_rSAM"/>
</dbReference>
<dbReference type="InterPro" id="IPR051198">
    <property type="entry name" value="BchE-like"/>
</dbReference>
<comment type="cofactor">
    <cofactor evidence="1">
        <name>[4Fe-4S] cluster</name>
        <dbReference type="ChEBI" id="CHEBI:49883"/>
    </cofactor>
</comment>
<evidence type="ECO:0000256" key="4">
    <source>
        <dbReference type="ARBA" id="ARBA00022691"/>
    </source>
</evidence>
<dbReference type="GO" id="GO:0003824">
    <property type="term" value="F:catalytic activity"/>
    <property type="evidence" value="ECO:0007669"/>
    <property type="project" value="InterPro"/>
</dbReference>
<proteinExistence type="predicted"/>
<evidence type="ECO:0000313" key="9">
    <source>
        <dbReference type="EMBL" id="ADW67647.1"/>
    </source>
</evidence>
<dbReference type="SFLD" id="SFLDS00029">
    <property type="entry name" value="Radical_SAM"/>
    <property type="match status" value="1"/>
</dbReference>